<dbReference type="Proteomes" id="UP000037460">
    <property type="component" value="Unassembled WGS sequence"/>
</dbReference>
<feature type="signal peptide" evidence="1">
    <location>
        <begin position="1"/>
        <end position="18"/>
    </location>
</feature>
<reference evidence="3" key="1">
    <citation type="journal article" date="2015" name="PLoS Genet.">
        <title>Genome Sequence and Transcriptome Analyses of Chrysochromulina tobin: Metabolic Tools for Enhanced Algal Fitness in the Prominent Order Prymnesiales (Haptophyceae).</title>
        <authorList>
            <person name="Hovde B.T."/>
            <person name="Deodato C.R."/>
            <person name="Hunsperger H.M."/>
            <person name="Ryken S.A."/>
            <person name="Yost W."/>
            <person name="Jha R.K."/>
            <person name="Patterson J."/>
            <person name="Monnat R.J. Jr."/>
            <person name="Barlow S.B."/>
            <person name="Starkenburg S.R."/>
            <person name="Cattolico R.A."/>
        </authorList>
    </citation>
    <scope>NUCLEOTIDE SEQUENCE</scope>
    <source>
        <strain evidence="3">CCMP291</strain>
    </source>
</reference>
<gene>
    <name evidence="2" type="ORF">Ctob_011457</name>
</gene>
<sequence>MGWCSVDTLVAGCGCCNAAIVCPPNIGCSCDVMLCCADVKCCLGAFTPAACCCCGPTCVCNKTIIKVQGVFFCCDIQVSCPCDSDTPIIITPLPFCSIYPKTACCATRASVVKSKAKDDKAKGENGTEMDQAKNVANAKDVPKAVDVQAMIRP</sequence>
<keyword evidence="3" id="KW-1185">Reference proteome</keyword>
<dbReference type="AlphaFoldDB" id="A0A0M0JWS4"/>
<protein>
    <submittedName>
        <fullName evidence="2">Uncharacterized protein</fullName>
    </submittedName>
</protein>
<accession>A0A0M0JWS4</accession>
<organism evidence="2 3">
    <name type="scientific">Chrysochromulina tobinii</name>
    <dbReference type="NCBI Taxonomy" id="1460289"/>
    <lineage>
        <taxon>Eukaryota</taxon>
        <taxon>Haptista</taxon>
        <taxon>Haptophyta</taxon>
        <taxon>Prymnesiophyceae</taxon>
        <taxon>Prymnesiales</taxon>
        <taxon>Chrysochromulinaceae</taxon>
        <taxon>Chrysochromulina</taxon>
    </lineage>
</organism>
<keyword evidence="1" id="KW-0732">Signal</keyword>
<name>A0A0M0JWS4_9EUKA</name>
<comment type="caution">
    <text evidence="2">The sequence shown here is derived from an EMBL/GenBank/DDBJ whole genome shotgun (WGS) entry which is preliminary data.</text>
</comment>
<proteinExistence type="predicted"/>
<evidence type="ECO:0000313" key="3">
    <source>
        <dbReference type="Proteomes" id="UP000037460"/>
    </source>
</evidence>
<evidence type="ECO:0000313" key="2">
    <source>
        <dbReference type="EMBL" id="KOO30777.1"/>
    </source>
</evidence>
<feature type="chain" id="PRO_5005602157" evidence="1">
    <location>
        <begin position="19"/>
        <end position="153"/>
    </location>
</feature>
<evidence type="ECO:0000256" key="1">
    <source>
        <dbReference type="SAM" id="SignalP"/>
    </source>
</evidence>
<dbReference type="EMBL" id="JWZX01002166">
    <property type="protein sequence ID" value="KOO30777.1"/>
    <property type="molecule type" value="Genomic_DNA"/>
</dbReference>